<proteinExistence type="predicted"/>
<dbReference type="InterPro" id="IPR001878">
    <property type="entry name" value="Znf_CCHC"/>
</dbReference>
<feature type="compositionally biased region" description="Polar residues" evidence="3">
    <location>
        <begin position="103"/>
        <end position="124"/>
    </location>
</feature>
<dbReference type="AlphaFoldDB" id="A0A9P0MAK1"/>
<dbReference type="PANTHER" id="PTHR45913">
    <property type="entry name" value="EPM2A-INTERACTING PROTEIN 1"/>
    <property type="match status" value="1"/>
</dbReference>
<dbReference type="EMBL" id="CAKOFQ010007968">
    <property type="protein sequence ID" value="CAH2010389.1"/>
    <property type="molecule type" value="Genomic_DNA"/>
</dbReference>
<dbReference type="GO" id="GO:0008270">
    <property type="term" value="F:zinc ion binding"/>
    <property type="evidence" value="ECO:0007669"/>
    <property type="project" value="UniProtKB-KW"/>
</dbReference>
<evidence type="ECO:0000256" key="1">
    <source>
        <dbReference type="PROSITE-ProRule" id="PRU00047"/>
    </source>
</evidence>
<dbReference type="InterPro" id="IPR036875">
    <property type="entry name" value="Znf_CCHC_sf"/>
</dbReference>
<comment type="caution">
    <text evidence="5">The sequence shown here is derived from an EMBL/GenBank/DDBJ whole genome shotgun (WGS) entry which is preliminary data.</text>
</comment>
<dbReference type="SMART" id="SM00343">
    <property type="entry name" value="ZnF_C2HC"/>
    <property type="match status" value="1"/>
</dbReference>
<feature type="domain" description="CCHC-type" evidence="4">
    <location>
        <begin position="51"/>
        <end position="67"/>
    </location>
</feature>
<reference evidence="5" key="1">
    <citation type="submission" date="2022-03" db="EMBL/GenBank/DDBJ databases">
        <authorList>
            <person name="Sayadi A."/>
        </authorList>
    </citation>
    <scope>NUCLEOTIDE SEQUENCE</scope>
</reference>
<keyword evidence="2" id="KW-0175">Coiled coil</keyword>
<dbReference type="SUPFAM" id="SSF57756">
    <property type="entry name" value="Retrovirus zinc finger-like domains"/>
    <property type="match status" value="1"/>
</dbReference>
<keyword evidence="6" id="KW-1185">Reference proteome</keyword>
<sequence>MTSPWMKQQLMLLSLRQVYITPLESNQIPESIEITHDSLSYRIFLSLDSQKCFKCKLSGHIASHCPSVNNTPLTNNSNTQYSQPEISATETTQRIEQNHSKTTVFLPSSQPSNKEIPVQTSNTSHEPRSSMPQRKFAEVSDYFHIIGRSNCLLHKKALTNPISTFKSQRVESAPEREGIVFTSPKRVKEVKEDFRRYNWNNSIREEWEENLLLSNSILLGTKKPFPLKHCVKDIFDKRPTVDRMFASTSQRNDDGLRASYNISLLIAKSGKPHTIGEKLILPAVEEVLKTVLHKPASDIIKTIPLSNNTVERRTDEMSSDIESFLCSYLQTTHFSIQLDESTLPDNAALLLAYVRFIMNQEIYEELLFARTLITDTQGESIFYVLKDYFIEKAIPLSNIISVATDGAPAMHEIQDKEKHIIRLTKKAKDFEEDVFESEQSFIEEQNSFKDQLKNQKERMCTLQKEIVDAEEKNKNLQKQMDSYEQMTKDMQTEMTKLKNIHADMLKTISLLEETNNAYSRKIGELEERTKEDRCRLSENTEGNANDQQNILDDRDKQLTEENVSLYDELFKQSRNSAKTSKKLLIVGDQLARNCARVLHNSMKSIGYIVEGIVKPNTEAANITSNIFTQTMDHGQSDYHKKHKQPQNIEQFS</sequence>
<evidence type="ECO:0000313" key="5">
    <source>
        <dbReference type="EMBL" id="CAH2010389.1"/>
    </source>
</evidence>
<dbReference type="Gene3D" id="4.10.60.10">
    <property type="entry name" value="Zinc finger, CCHC-type"/>
    <property type="match status" value="1"/>
</dbReference>
<feature type="compositionally biased region" description="Polar residues" evidence="3">
    <location>
        <begin position="539"/>
        <end position="550"/>
    </location>
</feature>
<organism evidence="5 6">
    <name type="scientific">Acanthoscelides obtectus</name>
    <name type="common">Bean weevil</name>
    <name type="synonym">Bruchus obtectus</name>
    <dbReference type="NCBI Taxonomy" id="200917"/>
    <lineage>
        <taxon>Eukaryota</taxon>
        <taxon>Metazoa</taxon>
        <taxon>Ecdysozoa</taxon>
        <taxon>Arthropoda</taxon>
        <taxon>Hexapoda</taxon>
        <taxon>Insecta</taxon>
        <taxon>Pterygota</taxon>
        <taxon>Neoptera</taxon>
        <taxon>Endopterygota</taxon>
        <taxon>Coleoptera</taxon>
        <taxon>Polyphaga</taxon>
        <taxon>Cucujiformia</taxon>
        <taxon>Chrysomeloidea</taxon>
        <taxon>Chrysomelidae</taxon>
        <taxon>Bruchinae</taxon>
        <taxon>Bruchini</taxon>
        <taxon>Acanthoscelides</taxon>
    </lineage>
</organism>
<dbReference type="PANTHER" id="PTHR45913:SF22">
    <property type="entry name" value="SCAN BOX DOMAIN-CONTAINING PROTEIN"/>
    <property type="match status" value="1"/>
</dbReference>
<keyword evidence="1" id="KW-0479">Metal-binding</keyword>
<keyword evidence="1" id="KW-0863">Zinc-finger</keyword>
<dbReference type="GO" id="GO:0003676">
    <property type="term" value="F:nucleic acid binding"/>
    <property type="evidence" value="ECO:0007669"/>
    <property type="project" value="InterPro"/>
</dbReference>
<accession>A0A9P0MAK1</accession>
<name>A0A9P0MAK1_ACAOB</name>
<feature type="region of interest" description="Disordered" evidence="3">
    <location>
        <begin position="530"/>
        <end position="552"/>
    </location>
</feature>
<evidence type="ECO:0000313" key="6">
    <source>
        <dbReference type="Proteomes" id="UP001152888"/>
    </source>
</evidence>
<dbReference type="PROSITE" id="PS50158">
    <property type="entry name" value="ZF_CCHC"/>
    <property type="match status" value="1"/>
</dbReference>
<feature type="region of interest" description="Disordered" evidence="3">
    <location>
        <begin position="633"/>
        <end position="652"/>
    </location>
</feature>
<feature type="region of interest" description="Disordered" evidence="3">
    <location>
        <begin position="103"/>
        <end position="132"/>
    </location>
</feature>
<feature type="coiled-coil region" evidence="2">
    <location>
        <begin position="459"/>
        <end position="528"/>
    </location>
</feature>
<dbReference type="Proteomes" id="UP001152888">
    <property type="component" value="Unassembled WGS sequence"/>
</dbReference>
<keyword evidence="1" id="KW-0862">Zinc</keyword>
<protein>
    <recommendedName>
        <fullName evidence="4">CCHC-type domain-containing protein</fullName>
    </recommendedName>
</protein>
<evidence type="ECO:0000256" key="2">
    <source>
        <dbReference type="SAM" id="Coils"/>
    </source>
</evidence>
<gene>
    <name evidence="5" type="ORF">ACAOBT_LOCUS31490</name>
</gene>
<evidence type="ECO:0000259" key="4">
    <source>
        <dbReference type="PROSITE" id="PS50158"/>
    </source>
</evidence>
<evidence type="ECO:0000256" key="3">
    <source>
        <dbReference type="SAM" id="MobiDB-lite"/>
    </source>
</evidence>